<evidence type="ECO:0000313" key="1">
    <source>
        <dbReference type="EMBL" id="CAJ2644640.1"/>
    </source>
</evidence>
<accession>A0ACB0JKX3</accession>
<protein>
    <submittedName>
        <fullName evidence="1">Uncharacterized protein</fullName>
    </submittedName>
</protein>
<sequence>MANLAPLFPHTQRVIFSIVKLAHQNYAEIETDFICRQRGEVYGYWNVKKNDTDYHKLKFNNDYQNPLILIQGWNKFKNFHNLPDNVHIELIFHGNNEFEVHSVKELNSANKIPPFHSRSIRAPHTSVFDFQLTQTSIDQPKFVSTSNIFKFNLNYLEVICDLYYDIYVLESWRRFRYFLADILFRGFSAMWR</sequence>
<dbReference type="Proteomes" id="UP001177021">
    <property type="component" value="Unassembled WGS sequence"/>
</dbReference>
<organism evidence="1 2">
    <name type="scientific">Trifolium pratense</name>
    <name type="common">Red clover</name>
    <dbReference type="NCBI Taxonomy" id="57577"/>
    <lineage>
        <taxon>Eukaryota</taxon>
        <taxon>Viridiplantae</taxon>
        <taxon>Streptophyta</taxon>
        <taxon>Embryophyta</taxon>
        <taxon>Tracheophyta</taxon>
        <taxon>Spermatophyta</taxon>
        <taxon>Magnoliopsida</taxon>
        <taxon>eudicotyledons</taxon>
        <taxon>Gunneridae</taxon>
        <taxon>Pentapetalae</taxon>
        <taxon>rosids</taxon>
        <taxon>fabids</taxon>
        <taxon>Fabales</taxon>
        <taxon>Fabaceae</taxon>
        <taxon>Papilionoideae</taxon>
        <taxon>50 kb inversion clade</taxon>
        <taxon>NPAAA clade</taxon>
        <taxon>Hologalegina</taxon>
        <taxon>IRL clade</taxon>
        <taxon>Trifolieae</taxon>
        <taxon>Trifolium</taxon>
    </lineage>
</organism>
<dbReference type="EMBL" id="CASHSV030000044">
    <property type="protein sequence ID" value="CAJ2644640.1"/>
    <property type="molecule type" value="Genomic_DNA"/>
</dbReference>
<keyword evidence="2" id="KW-1185">Reference proteome</keyword>
<gene>
    <name evidence="1" type="ORF">MILVUS5_LOCUS13618</name>
</gene>
<name>A0ACB0JKX3_TRIPR</name>
<evidence type="ECO:0000313" key="2">
    <source>
        <dbReference type="Proteomes" id="UP001177021"/>
    </source>
</evidence>
<reference evidence="1" key="1">
    <citation type="submission" date="2023-10" db="EMBL/GenBank/DDBJ databases">
        <authorList>
            <person name="Rodriguez Cubillos JULIANA M."/>
            <person name="De Vega J."/>
        </authorList>
    </citation>
    <scope>NUCLEOTIDE SEQUENCE</scope>
</reference>
<comment type="caution">
    <text evidence="1">The sequence shown here is derived from an EMBL/GenBank/DDBJ whole genome shotgun (WGS) entry which is preliminary data.</text>
</comment>
<proteinExistence type="predicted"/>